<dbReference type="PANTHER" id="PTHR36153:SF1">
    <property type="entry name" value="TYPE VI SECRETION SYSTEM COMPONENT TSSM1"/>
    <property type="match status" value="1"/>
</dbReference>
<evidence type="ECO:0000256" key="1">
    <source>
        <dbReference type="SAM" id="Phobius"/>
    </source>
</evidence>
<dbReference type="InterPro" id="IPR048677">
    <property type="entry name" value="TssM1_hel"/>
</dbReference>
<dbReference type="EMBL" id="CP033577">
    <property type="protein sequence ID" value="AYV20030.1"/>
    <property type="molecule type" value="Genomic_DNA"/>
</dbReference>
<dbReference type="AlphaFoldDB" id="A0A3G4V5P8"/>
<evidence type="ECO:0000313" key="6">
    <source>
        <dbReference type="EMBL" id="AYV20030.1"/>
    </source>
</evidence>
<dbReference type="Pfam" id="PF06744">
    <property type="entry name" value="IcmF_C"/>
    <property type="match status" value="1"/>
</dbReference>
<dbReference type="InterPro" id="IPR009612">
    <property type="entry name" value="IcmF-rel"/>
</dbReference>
<evidence type="ECO:0000259" key="4">
    <source>
        <dbReference type="Pfam" id="PF14331"/>
    </source>
</evidence>
<dbReference type="InterPro" id="IPR025743">
    <property type="entry name" value="TssM1_N"/>
</dbReference>
<gene>
    <name evidence="6" type="primary">tssM</name>
    <name evidence="6" type="ORF">ECB94_01400</name>
</gene>
<organism evidence="6 7">
    <name type="scientific">Vibrio mediterranei</name>
    <dbReference type="NCBI Taxonomy" id="689"/>
    <lineage>
        <taxon>Bacteria</taxon>
        <taxon>Pseudomonadati</taxon>
        <taxon>Pseudomonadota</taxon>
        <taxon>Gammaproteobacteria</taxon>
        <taxon>Vibrionales</taxon>
        <taxon>Vibrionaceae</taxon>
        <taxon>Vibrio</taxon>
    </lineage>
</organism>
<feature type="domain" description="Type VI secretion system component TssM1 helical" evidence="5">
    <location>
        <begin position="898"/>
        <end position="997"/>
    </location>
</feature>
<keyword evidence="1" id="KW-0812">Transmembrane</keyword>
<accession>A0A3G4V5P8</accession>
<dbReference type="InterPro" id="IPR053156">
    <property type="entry name" value="T6SS_TssM-like"/>
</dbReference>
<dbReference type="InterPro" id="IPR010623">
    <property type="entry name" value="IcmF_C"/>
</dbReference>
<dbReference type="PANTHER" id="PTHR36153">
    <property type="entry name" value="INNER MEMBRANE PROTEIN-RELATED"/>
    <property type="match status" value="1"/>
</dbReference>
<feature type="domain" description="IcmF-related" evidence="3">
    <location>
        <begin position="501"/>
        <end position="769"/>
    </location>
</feature>
<evidence type="ECO:0000259" key="5">
    <source>
        <dbReference type="Pfam" id="PF21070"/>
    </source>
</evidence>
<dbReference type="Proteomes" id="UP000279760">
    <property type="component" value="Chromosome 1"/>
</dbReference>
<keyword evidence="1" id="KW-1133">Transmembrane helix</keyword>
<dbReference type="Pfam" id="PF21070">
    <property type="entry name" value="IcmF_helical"/>
    <property type="match status" value="1"/>
</dbReference>
<protein>
    <submittedName>
        <fullName evidence="6">Type VI secretion system membrane subunit TssM</fullName>
    </submittedName>
</protein>
<dbReference type="NCBIfam" id="TIGR03348">
    <property type="entry name" value="VI_IcmF"/>
    <property type="match status" value="1"/>
</dbReference>
<dbReference type="Pfam" id="PF14331">
    <property type="entry name" value="IcmF-related_N"/>
    <property type="match status" value="1"/>
</dbReference>
<name>A0A3G4V5P8_9VIBR</name>
<keyword evidence="1" id="KW-0472">Membrane</keyword>
<reference evidence="6 7" key="1">
    <citation type="submission" date="2018-11" db="EMBL/GenBank/DDBJ databases">
        <title>Complete Genome Sequence of Vbrio mediterranei 117-T6: a Potential Pathogen Bacteria Isolated from the Conchocelis of Pyropia.</title>
        <authorList>
            <person name="Liu Q."/>
        </authorList>
    </citation>
    <scope>NUCLEOTIDE SEQUENCE [LARGE SCALE GENOMIC DNA]</scope>
    <source>
        <strain evidence="6 7">117-T6</strain>
    </source>
</reference>
<evidence type="ECO:0000259" key="3">
    <source>
        <dbReference type="Pfam" id="PF06761"/>
    </source>
</evidence>
<dbReference type="Pfam" id="PF06761">
    <property type="entry name" value="IcmF-related"/>
    <property type="match status" value="1"/>
</dbReference>
<proteinExistence type="predicted"/>
<dbReference type="InterPro" id="IPR017731">
    <property type="entry name" value="TssM1-like"/>
</dbReference>
<feature type="domain" description="Type VI secretion system IcmF C-terminal" evidence="2">
    <location>
        <begin position="1008"/>
        <end position="1110"/>
    </location>
</feature>
<feature type="transmembrane region" description="Helical" evidence="1">
    <location>
        <begin position="412"/>
        <end position="435"/>
    </location>
</feature>
<evidence type="ECO:0000313" key="7">
    <source>
        <dbReference type="Proteomes" id="UP000279760"/>
    </source>
</evidence>
<feature type="transmembrane region" description="Helical" evidence="1">
    <location>
        <begin position="40"/>
        <end position="63"/>
    </location>
</feature>
<dbReference type="RefSeq" id="WP_124939805.1">
    <property type="nucleotide sequence ID" value="NZ_CP033577.1"/>
</dbReference>
<sequence>MADGKKQKTTAKPLISGISSGFLLCILLLVTVWFTPALKAYLVIAIAFCIILSGILGFFIYWLSRKNNKLNDPDENKKKELIARRCQLLQKHFQNVLKVQKTNKRLQSRYDLPVYLWFSDKPQNDFNVITQMGYEAYQVDEFGNDIEFPILFWLSEHSLVISVSQGEDQHPEYLKTLYNCLKKWRPRQALNGLLLATNADALLGQKEAIKMRADQIKADLTRLNRTFGLSIPVYSIITHSSSISDFCQYFSGFEDARREDAFGSMMPFREHGGIDADWYDHAYDALIGQLIANMTSALSGQLNLDYRKSIAAAPLQFGLLKQNLWLQLNRIFGVNQLGDGLMFRGFFFTHEGSDSKNVDALAATISNDLGHEFYHPKSSQPVKQVLFAQHLMTHALIPEHMLVGVNKKKENWLLTMQTTYTLLCALLLIAILAIIKLDFDYQSQREARADALLERYKEAITASPYDVENLADNIPNLYSLRKIYELYNKPEPWYVLPFMPSYTIKPEVELAYITELQAVLMPSLEKSLANDLFVYVNLEEQATTLSLLNSYRLLFTPNKNNTEELRAYFVQSLEDQGVGTTSTLNQLTSLLDDAFANHLIPEESNTDLEQLARKVINQTGIETLLYQHIKSQTKYANRIDIRSELGSNYSQVYSFSSGFVGYLVPHIFTPSGFTELDLSVDSPIIKEALSAYAGVAGEAPSALEMYRISRDLRQLYKNDYINYWKDFTNNIVVNPVKDDTELSRLLTLLTNAGDNPIQNYYNTISKYTTINIEPVEPAKDEKAAEKEQTPIDQDQMEAMRLINVSFSDFHSYVSSVNDAPKPVDQWLAAVKAAKAYLDTFYQAEDARKLAYDTLAKPLQSSNPIAAIQLTASTQPTMTKSLSDAITQLSNDAVLSLAHQHLNLQWKNSVLTTFQSSLASYYPFSKNAETDASVADVKAFFSSSGAFEAFNKKYLNSFLQGTEGSPYLPGLLPRSGLEITPEVWDMVDVANQIRSALFLASPDNVSVKFQMKALTMSPKATEFMIYSDQPLFTYRHGPTLWKSISWDGEQQAEDNLNIELKDSVTSLSQSNFSGNWNWFKLINSQLVKADNQGAEISIGNKGEQIRLSVKTQGQVNPFTPDFFTQFKLPENI</sequence>
<feature type="transmembrane region" description="Helical" evidence="1">
    <location>
        <begin position="14"/>
        <end position="34"/>
    </location>
</feature>
<feature type="domain" description="Type VI secretion system component TssM1 N-terminal" evidence="4">
    <location>
        <begin position="171"/>
        <end position="421"/>
    </location>
</feature>
<evidence type="ECO:0000259" key="2">
    <source>
        <dbReference type="Pfam" id="PF06744"/>
    </source>
</evidence>